<dbReference type="InterPro" id="IPR003386">
    <property type="entry name" value="LACT/PDAT_acylTrfase"/>
</dbReference>
<dbReference type="GO" id="GO:0008374">
    <property type="term" value="F:O-acyltransferase activity"/>
    <property type="evidence" value="ECO:0007669"/>
    <property type="project" value="InterPro"/>
</dbReference>
<organism evidence="1 2">
    <name type="scientific">Candidatus Falkowbacteria bacterium CG10_big_fil_rev_8_21_14_0_10_43_10</name>
    <dbReference type="NCBI Taxonomy" id="1974567"/>
    <lineage>
        <taxon>Bacteria</taxon>
        <taxon>Candidatus Falkowiibacteriota</taxon>
    </lineage>
</organism>
<evidence type="ECO:0000313" key="2">
    <source>
        <dbReference type="Proteomes" id="UP000228626"/>
    </source>
</evidence>
<evidence type="ECO:0000313" key="1">
    <source>
        <dbReference type="EMBL" id="PIR93445.1"/>
    </source>
</evidence>
<comment type="caution">
    <text evidence="1">The sequence shown here is derived from an EMBL/GenBank/DDBJ whole genome shotgun (WGS) entry which is preliminary data.</text>
</comment>
<dbReference type="PANTHER" id="PTHR11440">
    <property type="entry name" value="LECITHIN-CHOLESTEROL ACYLTRANSFERASE-RELATED"/>
    <property type="match status" value="1"/>
</dbReference>
<gene>
    <name evidence="1" type="ORF">COT99_00730</name>
</gene>
<sequence length="639" mass="69632">MYLSFNNSHSDNILSNVVIKYAGSSGSGALYVYKSKLTINNAVITDNGAAINSTQSELTVSNSIMHNNMIPWMGDTLIDAGVDNNNNASYSVDARNNWWGSADGPCPWRQLIPSSTPIWTVDMEELCGSRVLVDTGVVYEPWLTSEPVFTEPEPEPIIFVPGITACINLKVLTDLEESSYDWEIFGQYYQGLIKTIEAAGFTQGENFFIGCYDWRKTNGYNPDAAVNSGEEYLKYWIDLALENSSSTKVDIVAHSMGGLLSRSYIQGSRYRNDVNNFIMLGTPNYGSTDSYNLWEGGEIPEKWNEFKWILRTYLTYLKFKGLNITNVATVHEYIPSIKQLLSTYDYIINKETELILSNNLMNEQNSWLKELNAAENLEKLTERTTNVKIINGDGVSTRNTITVGDRSLADIVLNKWPDGRPDEDIIDNRDNGDGTVLSSSVLISGIASSTVAGAEHSALPDQAALLVLQELGLASGQVFSSPEINDMLIVMVASPVDPIVTTADNKQVGGSVNEIANAQYFSAGDSGVKIIAIPNPPSGNFTVSLTGNNGGSYNMVSIYSNSGSTVSSETSGEVNSGQNIVYSSNLQSGASPNLGELLLPVEESEPENVPSGGAVPIWLLQEMSGQPKILGIKIYQEES</sequence>
<protein>
    <submittedName>
        <fullName evidence="1">Uncharacterized protein</fullName>
    </submittedName>
</protein>
<proteinExistence type="predicted"/>
<name>A0A2H0V2Z7_9BACT</name>
<dbReference type="AlphaFoldDB" id="A0A2H0V2Z7"/>
<accession>A0A2H0V2Z7</accession>
<dbReference type="SUPFAM" id="SSF53474">
    <property type="entry name" value="alpha/beta-Hydrolases"/>
    <property type="match status" value="1"/>
</dbReference>
<dbReference type="GO" id="GO:0006629">
    <property type="term" value="P:lipid metabolic process"/>
    <property type="evidence" value="ECO:0007669"/>
    <property type="project" value="InterPro"/>
</dbReference>
<dbReference type="Proteomes" id="UP000228626">
    <property type="component" value="Unassembled WGS sequence"/>
</dbReference>
<reference evidence="2" key="1">
    <citation type="submission" date="2017-09" db="EMBL/GenBank/DDBJ databases">
        <title>Depth-based differentiation of microbial function through sediment-hosted aquifers and enrichment of novel symbionts in the deep terrestrial subsurface.</title>
        <authorList>
            <person name="Probst A.J."/>
            <person name="Ladd B."/>
            <person name="Jarett J.K."/>
            <person name="Geller-Mcgrath D.E."/>
            <person name="Sieber C.M.K."/>
            <person name="Emerson J.B."/>
            <person name="Anantharaman K."/>
            <person name="Thomas B.C."/>
            <person name="Malmstrom R."/>
            <person name="Stieglmeier M."/>
            <person name="Klingl A."/>
            <person name="Woyke T."/>
            <person name="Ryan C.M."/>
            <person name="Banfield J.F."/>
        </authorList>
    </citation>
    <scope>NUCLEOTIDE SEQUENCE [LARGE SCALE GENOMIC DNA]</scope>
</reference>
<dbReference type="InterPro" id="IPR029058">
    <property type="entry name" value="AB_hydrolase_fold"/>
</dbReference>
<dbReference type="Pfam" id="PF02450">
    <property type="entry name" value="LCAT"/>
    <property type="match status" value="1"/>
</dbReference>
<feature type="non-terminal residue" evidence="1">
    <location>
        <position position="639"/>
    </location>
</feature>
<dbReference type="Gene3D" id="3.40.50.1820">
    <property type="entry name" value="alpha/beta hydrolase"/>
    <property type="match status" value="1"/>
</dbReference>
<dbReference type="EMBL" id="PFAR01000010">
    <property type="protein sequence ID" value="PIR93445.1"/>
    <property type="molecule type" value="Genomic_DNA"/>
</dbReference>